<dbReference type="EMBL" id="PUHQ01000001">
    <property type="protein sequence ID" value="KAG0667683.1"/>
    <property type="molecule type" value="Genomic_DNA"/>
</dbReference>
<feature type="domain" description="Thioredoxin" evidence="6">
    <location>
        <begin position="1"/>
        <end position="104"/>
    </location>
</feature>
<dbReference type="Gene3D" id="3.40.30.10">
    <property type="entry name" value="Glutaredoxin"/>
    <property type="match status" value="1"/>
</dbReference>
<dbReference type="InterPro" id="IPR005746">
    <property type="entry name" value="Thioredoxin"/>
</dbReference>
<feature type="site" description="Contributes to redox potential value" evidence="4">
    <location>
        <position position="32"/>
    </location>
</feature>
<comment type="similarity">
    <text evidence="3">Belongs to the thioredoxin family.</text>
</comment>
<feature type="site" description="Deprotonates C-terminal active site Cys" evidence="4">
    <location>
        <position position="24"/>
    </location>
</feature>
<dbReference type="InterPro" id="IPR013766">
    <property type="entry name" value="Thioredoxin_domain"/>
</dbReference>
<evidence type="ECO:0000256" key="1">
    <source>
        <dbReference type="ARBA" id="ARBA00020570"/>
    </source>
</evidence>
<dbReference type="OrthoDB" id="2121326at2759"/>
<dbReference type="InterPro" id="IPR017937">
    <property type="entry name" value="Thioredoxin_CS"/>
</dbReference>
<dbReference type="Proteomes" id="UP000777482">
    <property type="component" value="Unassembled WGS sequence"/>
</dbReference>
<dbReference type="CDD" id="cd02947">
    <property type="entry name" value="TRX_family"/>
    <property type="match status" value="1"/>
</dbReference>
<gene>
    <name evidence="7" type="ORF">C6P46_000220</name>
</gene>
<feature type="active site" description="Nucleophile" evidence="4">
    <location>
        <position position="30"/>
    </location>
</feature>
<feature type="active site" description="Nucleophile" evidence="4">
    <location>
        <position position="33"/>
    </location>
</feature>
<dbReference type="PANTHER" id="PTHR46115">
    <property type="entry name" value="THIOREDOXIN-LIKE PROTEIN 1"/>
    <property type="match status" value="1"/>
</dbReference>
<dbReference type="NCBIfam" id="TIGR01068">
    <property type="entry name" value="thioredoxin"/>
    <property type="match status" value="1"/>
</dbReference>
<dbReference type="InterPro" id="IPR036249">
    <property type="entry name" value="Thioredoxin-like_sf"/>
</dbReference>
<accession>A0A9P6WB11</accession>
<evidence type="ECO:0000256" key="3">
    <source>
        <dbReference type="PIRNR" id="PIRNR000077"/>
    </source>
</evidence>
<protein>
    <recommendedName>
        <fullName evidence="1 3">Thioredoxin</fullName>
    </recommendedName>
</protein>
<proteinExistence type="inferred from homology"/>
<evidence type="ECO:0000256" key="4">
    <source>
        <dbReference type="PIRSR" id="PIRSR000077-1"/>
    </source>
</evidence>
<keyword evidence="5" id="KW-0676">Redox-active center</keyword>
<dbReference type="AlphaFoldDB" id="A0A9P6WB11"/>
<evidence type="ECO:0000313" key="8">
    <source>
        <dbReference type="Proteomes" id="UP000777482"/>
    </source>
</evidence>
<feature type="disulfide bond" description="Redox-active" evidence="5">
    <location>
        <begin position="30"/>
        <end position="33"/>
    </location>
</feature>
<dbReference type="PIRSF" id="PIRSF000077">
    <property type="entry name" value="Thioredoxin"/>
    <property type="match status" value="1"/>
</dbReference>
<evidence type="ECO:0000256" key="2">
    <source>
        <dbReference type="ARBA" id="ARBA00023157"/>
    </source>
</evidence>
<evidence type="ECO:0000259" key="6">
    <source>
        <dbReference type="PROSITE" id="PS51352"/>
    </source>
</evidence>
<dbReference type="PROSITE" id="PS51352">
    <property type="entry name" value="THIOREDOXIN_2"/>
    <property type="match status" value="1"/>
</dbReference>
<keyword evidence="8" id="KW-1185">Reference proteome</keyword>
<sequence>MVAVIDSFETFKTVTGGDKLVIIDFWATWCGPCKVIGPVFEKLESSFPNIGFYKCDVDEQEQVAAEVGVKAMPTFMLFKGGEKVGSVVGADPNKLKAALQHHSETSA</sequence>
<name>A0A9P6WB11_RHOMI</name>
<evidence type="ECO:0000313" key="7">
    <source>
        <dbReference type="EMBL" id="KAG0667683.1"/>
    </source>
</evidence>
<dbReference type="FunFam" id="3.40.30.10:FF:000245">
    <property type="entry name" value="Thioredoxin"/>
    <property type="match status" value="1"/>
</dbReference>
<dbReference type="GO" id="GO:0015035">
    <property type="term" value="F:protein-disulfide reductase activity"/>
    <property type="evidence" value="ECO:0007669"/>
    <property type="project" value="InterPro"/>
</dbReference>
<dbReference type="SUPFAM" id="SSF52833">
    <property type="entry name" value="Thioredoxin-like"/>
    <property type="match status" value="1"/>
</dbReference>
<organism evidence="7 8">
    <name type="scientific">Rhodotorula mucilaginosa</name>
    <name type="common">Yeast</name>
    <name type="synonym">Rhodotorula rubra</name>
    <dbReference type="NCBI Taxonomy" id="5537"/>
    <lineage>
        <taxon>Eukaryota</taxon>
        <taxon>Fungi</taxon>
        <taxon>Dikarya</taxon>
        <taxon>Basidiomycota</taxon>
        <taxon>Pucciniomycotina</taxon>
        <taxon>Microbotryomycetes</taxon>
        <taxon>Sporidiobolales</taxon>
        <taxon>Sporidiobolaceae</taxon>
        <taxon>Rhodotorula</taxon>
    </lineage>
</organism>
<dbReference type="PRINTS" id="PR00421">
    <property type="entry name" value="THIOREDOXIN"/>
</dbReference>
<reference evidence="7 8" key="1">
    <citation type="submission" date="2020-11" db="EMBL/GenBank/DDBJ databases">
        <title>Kefir isolates.</title>
        <authorList>
            <person name="Marcisauskas S."/>
            <person name="Kim Y."/>
            <person name="Blasche S."/>
        </authorList>
    </citation>
    <scope>NUCLEOTIDE SEQUENCE [LARGE SCALE GENOMIC DNA]</scope>
    <source>
        <strain evidence="7 8">KR</strain>
    </source>
</reference>
<dbReference type="PROSITE" id="PS00194">
    <property type="entry name" value="THIOREDOXIN_1"/>
    <property type="match status" value="1"/>
</dbReference>
<keyword evidence="2 5" id="KW-1015">Disulfide bond</keyword>
<feature type="site" description="Contributes to redox potential value" evidence="4">
    <location>
        <position position="31"/>
    </location>
</feature>
<dbReference type="Pfam" id="PF00085">
    <property type="entry name" value="Thioredoxin"/>
    <property type="match status" value="1"/>
</dbReference>
<comment type="caution">
    <text evidence="7">The sequence shown here is derived from an EMBL/GenBank/DDBJ whole genome shotgun (WGS) entry which is preliminary data.</text>
</comment>
<evidence type="ECO:0000256" key="5">
    <source>
        <dbReference type="PIRSR" id="PIRSR000077-4"/>
    </source>
</evidence>